<evidence type="ECO:0000313" key="2">
    <source>
        <dbReference type="EMBL" id="GMH14494.1"/>
    </source>
</evidence>
<organism evidence="2 3">
    <name type="scientific">Nepenthes gracilis</name>
    <name type="common">Slender pitcher plant</name>
    <dbReference type="NCBI Taxonomy" id="150966"/>
    <lineage>
        <taxon>Eukaryota</taxon>
        <taxon>Viridiplantae</taxon>
        <taxon>Streptophyta</taxon>
        <taxon>Embryophyta</taxon>
        <taxon>Tracheophyta</taxon>
        <taxon>Spermatophyta</taxon>
        <taxon>Magnoliopsida</taxon>
        <taxon>eudicotyledons</taxon>
        <taxon>Gunneridae</taxon>
        <taxon>Pentapetalae</taxon>
        <taxon>Caryophyllales</taxon>
        <taxon>Nepenthaceae</taxon>
        <taxon>Nepenthes</taxon>
    </lineage>
</organism>
<evidence type="ECO:0000256" key="1">
    <source>
        <dbReference type="SAM" id="MobiDB-lite"/>
    </source>
</evidence>
<accession>A0AAD3SPI8</accession>
<dbReference type="AlphaFoldDB" id="A0AAD3SPI8"/>
<keyword evidence="3" id="KW-1185">Reference proteome</keyword>
<evidence type="ECO:0000313" key="3">
    <source>
        <dbReference type="Proteomes" id="UP001279734"/>
    </source>
</evidence>
<sequence>MANKTAMPLKKNPTLYTEVEPDSSLAAGPGEVSCDELAGASLLEGITSGVSALAGILPDAFGVVALAGTSAVAGLEASGALTGVTAGDSEVGGLAVGVGTGTDPPDDGLIAGEMWVGVGGVDGALACEACPAAGAGEIVGETAGAVAGDGEEGDLDGAECKDFGDDAGQGEI</sequence>
<dbReference type="EMBL" id="BSYO01000014">
    <property type="protein sequence ID" value="GMH14494.1"/>
    <property type="molecule type" value="Genomic_DNA"/>
</dbReference>
<protein>
    <submittedName>
        <fullName evidence="2">Uncharacterized protein</fullName>
    </submittedName>
</protein>
<feature type="region of interest" description="Disordered" evidence="1">
    <location>
        <begin position="145"/>
        <end position="172"/>
    </location>
</feature>
<dbReference type="Proteomes" id="UP001279734">
    <property type="component" value="Unassembled WGS sequence"/>
</dbReference>
<proteinExistence type="predicted"/>
<gene>
    <name evidence="2" type="ORF">Nepgr_016335</name>
</gene>
<comment type="caution">
    <text evidence="2">The sequence shown here is derived from an EMBL/GenBank/DDBJ whole genome shotgun (WGS) entry which is preliminary data.</text>
</comment>
<name>A0AAD3SPI8_NEPGR</name>
<reference evidence="2" key="1">
    <citation type="submission" date="2023-05" db="EMBL/GenBank/DDBJ databases">
        <title>Nepenthes gracilis genome sequencing.</title>
        <authorList>
            <person name="Fukushima K."/>
        </authorList>
    </citation>
    <scope>NUCLEOTIDE SEQUENCE</scope>
    <source>
        <strain evidence="2">SING2019-196</strain>
    </source>
</reference>